<dbReference type="PROSITE" id="PS50181">
    <property type="entry name" value="FBOX"/>
    <property type="match status" value="1"/>
</dbReference>
<name>A0A8H6Y896_9AGAR</name>
<dbReference type="Proteomes" id="UP000620124">
    <property type="component" value="Unassembled WGS sequence"/>
</dbReference>
<evidence type="ECO:0000313" key="2">
    <source>
        <dbReference type="EMBL" id="KAF7356148.1"/>
    </source>
</evidence>
<comment type="caution">
    <text evidence="2">The sequence shown here is derived from an EMBL/GenBank/DDBJ whole genome shotgun (WGS) entry which is preliminary data.</text>
</comment>
<dbReference type="AlphaFoldDB" id="A0A8H6Y896"/>
<evidence type="ECO:0000259" key="1">
    <source>
        <dbReference type="PROSITE" id="PS50181"/>
    </source>
</evidence>
<feature type="domain" description="F-box" evidence="1">
    <location>
        <begin position="3"/>
        <end position="49"/>
    </location>
</feature>
<accession>A0A8H6Y896</accession>
<reference evidence="2" key="1">
    <citation type="submission" date="2020-05" db="EMBL/GenBank/DDBJ databases">
        <title>Mycena genomes resolve the evolution of fungal bioluminescence.</title>
        <authorList>
            <person name="Tsai I.J."/>
        </authorList>
    </citation>
    <scope>NUCLEOTIDE SEQUENCE</scope>
    <source>
        <strain evidence="2">CCC161011</strain>
    </source>
</reference>
<protein>
    <recommendedName>
        <fullName evidence="1">F-box domain-containing protein</fullName>
    </recommendedName>
</protein>
<dbReference type="OrthoDB" id="3019373at2759"/>
<gene>
    <name evidence="2" type="ORF">MVEN_00945500</name>
</gene>
<sequence>MALSYLTVLPPELKLVTYYHIELTDLLTLSHVSRLWRALVLGDRRWNAWFDMIIDPVSGHKARDFMLGLHVLNTISKRTVVNLCFSTECSICSKDTPNIFLPLLKRICDDCLDPEEHAVMALSAALTTFDLNEKEVKDIVILQSPKQVKLVSTLAVKNVAIEKFGSEAELETHFQTRKARSQQAYEARVAEYDAATNERNRLIANGDLAGADAVTLKNKKKIPKTRPMIPPILKPSYTPPSYQALAVMPTNFLVIKADNTIVAHALVRCEICVIISELCSTFKLYPGPMRPEALPDHEYEAHYAREDDSCQGSAAANASGMCDACMNRLAIDMKEERDELRAAAASAT</sequence>
<dbReference type="InterPro" id="IPR036047">
    <property type="entry name" value="F-box-like_dom_sf"/>
</dbReference>
<evidence type="ECO:0000313" key="3">
    <source>
        <dbReference type="Proteomes" id="UP000620124"/>
    </source>
</evidence>
<keyword evidence="3" id="KW-1185">Reference proteome</keyword>
<dbReference type="SUPFAM" id="SSF81383">
    <property type="entry name" value="F-box domain"/>
    <property type="match status" value="1"/>
</dbReference>
<dbReference type="EMBL" id="JACAZI010000007">
    <property type="protein sequence ID" value="KAF7356148.1"/>
    <property type="molecule type" value="Genomic_DNA"/>
</dbReference>
<dbReference type="InterPro" id="IPR001810">
    <property type="entry name" value="F-box_dom"/>
</dbReference>
<organism evidence="2 3">
    <name type="scientific">Mycena venus</name>
    <dbReference type="NCBI Taxonomy" id="2733690"/>
    <lineage>
        <taxon>Eukaryota</taxon>
        <taxon>Fungi</taxon>
        <taxon>Dikarya</taxon>
        <taxon>Basidiomycota</taxon>
        <taxon>Agaricomycotina</taxon>
        <taxon>Agaricomycetes</taxon>
        <taxon>Agaricomycetidae</taxon>
        <taxon>Agaricales</taxon>
        <taxon>Marasmiineae</taxon>
        <taxon>Mycenaceae</taxon>
        <taxon>Mycena</taxon>
    </lineage>
</organism>
<proteinExistence type="predicted"/>